<dbReference type="EMBL" id="QJKH01000006">
    <property type="protein sequence ID" value="PXX79104.1"/>
    <property type="molecule type" value="Genomic_DNA"/>
</dbReference>
<dbReference type="InterPro" id="IPR001360">
    <property type="entry name" value="Glyco_hydro_1"/>
</dbReference>
<dbReference type="SUPFAM" id="SSF51445">
    <property type="entry name" value="(Trans)glycosidases"/>
    <property type="match status" value="1"/>
</dbReference>
<gene>
    <name evidence="7" type="ORF">DES51_106223</name>
</gene>
<keyword evidence="3 6" id="KW-0326">Glycosidase</keyword>
<dbReference type="GO" id="GO:0008422">
    <property type="term" value="F:beta-glucosidase activity"/>
    <property type="evidence" value="ECO:0007669"/>
    <property type="project" value="TreeGrafter"/>
</dbReference>
<name>A0A318KM54_9FIRM</name>
<dbReference type="Pfam" id="PF00232">
    <property type="entry name" value="Glyco_hydro_1"/>
    <property type="match status" value="1"/>
</dbReference>
<evidence type="ECO:0000256" key="5">
    <source>
        <dbReference type="RuleBase" id="RU003690"/>
    </source>
</evidence>
<dbReference type="InterPro" id="IPR018120">
    <property type="entry name" value="Glyco_hydro_1_AS"/>
</dbReference>
<evidence type="ECO:0000256" key="4">
    <source>
        <dbReference type="PROSITE-ProRule" id="PRU10055"/>
    </source>
</evidence>
<proteinExistence type="inferred from homology"/>
<dbReference type="GO" id="GO:0016052">
    <property type="term" value="P:carbohydrate catabolic process"/>
    <property type="evidence" value="ECO:0007669"/>
    <property type="project" value="TreeGrafter"/>
</dbReference>
<accession>A0A318KM54</accession>
<dbReference type="PANTHER" id="PTHR10353">
    <property type="entry name" value="GLYCOSYL HYDROLASE"/>
    <property type="match status" value="1"/>
</dbReference>
<dbReference type="STRING" id="1034346.GCA_000313565_01277"/>
<organism evidence="7 8">
    <name type="scientific">Dielma fastidiosa</name>
    <dbReference type="NCBI Taxonomy" id="1034346"/>
    <lineage>
        <taxon>Bacteria</taxon>
        <taxon>Bacillati</taxon>
        <taxon>Bacillota</taxon>
        <taxon>Erysipelotrichia</taxon>
        <taxon>Erysipelotrichales</taxon>
        <taxon>Erysipelotrichaceae</taxon>
        <taxon>Dielma</taxon>
    </lineage>
</organism>
<dbReference type="InterPro" id="IPR033132">
    <property type="entry name" value="GH_1_N_CS"/>
</dbReference>
<dbReference type="PANTHER" id="PTHR10353:SF122">
    <property type="entry name" value="6-PHOSPHO-BETA-GLUCOSIDASE ASCB-RELATED"/>
    <property type="match status" value="1"/>
</dbReference>
<evidence type="ECO:0000313" key="7">
    <source>
        <dbReference type="EMBL" id="PXX79104.1"/>
    </source>
</evidence>
<dbReference type="Gene3D" id="3.20.20.80">
    <property type="entry name" value="Glycosidases"/>
    <property type="match status" value="1"/>
</dbReference>
<reference evidence="7 8" key="1">
    <citation type="submission" date="2018-05" db="EMBL/GenBank/DDBJ databases">
        <title>Genomic Encyclopedia of Type Strains, Phase IV (KMG-IV): sequencing the most valuable type-strain genomes for metagenomic binning, comparative biology and taxonomic classification.</title>
        <authorList>
            <person name="Goeker M."/>
        </authorList>
    </citation>
    <scope>NUCLEOTIDE SEQUENCE [LARGE SCALE GENOMIC DNA]</scope>
    <source>
        <strain evidence="7 8">JC118</strain>
    </source>
</reference>
<keyword evidence="2 6" id="KW-0378">Hydrolase</keyword>
<evidence type="ECO:0000256" key="6">
    <source>
        <dbReference type="RuleBase" id="RU004468"/>
    </source>
</evidence>
<dbReference type="InterPro" id="IPR017853">
    <property type="entry name" value="GH"/>
</dbReference>
<evidence type="ECO:0000313" key="8">
    <source>
        <dbReference type="Proteomes" id="UP000247612"/>
    </source>
</evidence>
<dbReference type="OrthoDB" id="9765195at2"/>
<dbReference type="FunFam" id="3.20.20.80:FF:000004">
    <property type="entry name" value="Beta-glucosidase 6-phospho-beta-glucosidase"/>
    <property type="match status" value="1"/>
</dbReference>
<dbReference type="PROSITE" id="PS00572">
    <property type="entry name" value="GLYCOSYL_HYDROL_F1_1"/>
    <property type="match status" value="1"/>
</dbReference>
<evidence type="ECO:0000256" key="1">
    <source>
        <dbReference type="ARBA" id="ARBA00010838"/>
    </source>
</evidence>
<dbReference type="Proteomes" id="UP000247612">
    <property type="component" value="Unassembled WGS sequence"/>
</dbReference>
<sequence length="479" mass="55331">MKTLKENFLWGGSIAAHQCEGAYQEDGKGLAIMDLATQGSYGVPREFTKQVEPGKIYPSHEGIDFYHRYKEDIKLFAEMGFNCLRISIDWSRIYPSGDEEVPNQKGIEFYQRLVDEMLSYGIEPMVTLYHFEMPVEIVRQYGSWANRKIIDLYLKFAETMFKALNNKVRYWVTFNELNHVDPMSKASDMFTYLVAGIKYSELENPKQILANIGYNMSLASVKAACLARNINADNKVGCVFGITPFYPATPHPDDVLAAFKQTMRDFYQVDAMCFGQFPQYKINEYISNDININILEEDEKFFFEGRLDFLGFNYYQSEMSSTLNTKQTSENRGLHGGYINPYLEVSDWGWPIDAKGLRYMLNLVYRRYNLPIIITENGLGAADEVTANNEIIDDYRIKYLNDHIRELKKAVIEDDVDCFGYLMWGPIDLVSATTGEMKKRYGFIYVDKQDDGSGTLNRYRKKSFNWYKEVIASNGESIE</sequence>
<dbReference type="PROSITE" id="PS00653">
    <property type="entry name" value="GLYCOSYL_HYDROL_F1_2"/>
    <property type="match status" value="1"/>
</dbReference>
<dbReference type="RefSeq" id="WP_022937592.1">
    <property type="nucleotide sequence ID" value="NZ_CABKRQ010000003.1"/>
</dbReference>
<evidence type="ECO:0000256" key="3">
    <source>
        <dbReference type="ARBA" id="ARBA00023295"/>
    </source>
</evidence>
<keyword evidence="8" id="KW-1185">Reference proteome</keyword>
<comment type="caution">
    <text evidence="7">The sequence shown here is derived from an EMBL/GenBank/DDBJ whole genome shotgun (WGS) entry which is preliminary data.</text>
</comment>
<dbReference type="GO" id="GO:0005829">
    <property type="term" value="C:cytosol"/>
    <property type="evidence" value="ECO:0007669"/>
    <property type="project" value="TreeGrafter"/>
</dbReference>
<dbReference type="PRINTS" id="PR00131">
    <property type="entry name" value="GLHYDRLASE1"/>
</dbReference>
<comment type="similarity">
    <text evidence="1 5">Belongs to the glycosyl hydrolase 1 family.</text>
</comment>
<evidence type="ECO:0000256" key="2">
    <source>
        <dbReference type="ARBA" id="ARBA00022801"/>
    </source>
</evidence>
<dbReference type="AlphaFoldDB" id="A0A318KM54"/>
<protein>
    <submittedName>
        <fullName evidence="7">6-phospho-beta-glucosidase</fullName>
    </submittedName>
</protein>
<feature type="active site" description="Nucleophile" evidence="4">
    <location>
        <position position="376"/>
    </location>
</feature>